<evidence type="ECO:0000313" key="3">
    <source>
        <dbReference type="Proteomes" id="UP001310248"/>
    </source>
</evidence>
<dbReference type="RefSeq" id="WP_329775202.1">
    <property type="nucleotide sequence ID" value="NZ_JAYDYW010000006.1"/>
</dbReference>
<evidence type="ECO:0000313" key="2">
    <source>
        <dbReference type="EMBL" id="MEE1673985.1"/>
    </source>
</evidence>
<dbReference type="PANTHER" id="PTHR28026">
    <property type="entry name" value="DUF962 DOMAIN PROTEIN (AFU_ORTHOLOGUE AFUA_8G05310)"/>
    <property type="match status" value="1"/>
</dbReference>
<keyword evidence="1" id="KW-0472">Membrane</keyword>
<protein>
    <submittedName>
        <fullName evidence="2">DUF962 domain-containing protein</fullName>
    </submittedName>
</protein>
<feature type="transmembrane region" description="Helical" evidence="1">
    <location>
        <begin position="80"/>
        <end position="98"/>
    </location>
</feature>
<dbReference type="Pfam" id="PF06127">
    <property type="entry name" value="Mpo1-like"/>
    <property type="match status" value="1"/>
</dbReference>
<feature type="transmembrane region" description="Helical" evidence="1">
    <location>
        <begin position="138"/>
        <end position="158"/>
    </location>
</feature>
<dbReference type="EMBL" id="JAYDYW010000006">
    <property type="protein sequence ID" value="MEE1673985.1"/>
    <property type="molecule type" value="Genomic_DNA"/>
</dbReference>
<proteinExistence type="predicted"/>
<evidence type="ECO:0000256" key="1">
    <source>
        <dbReference type="SAM" id="Phobius"/>
    </source>
</evidence>
<dbReference type="PANTHER" id="PTHR28026:SF9">
    <property type="entry name" value="2-HYDROXY-PALMITIC ACID DIOXYGENASE MPO1"/>
    <property type="match status" value="1"/>
</dbReference>
<gene>
    <name evidence="2" type="ORF">SNR37_003412</name>
</gene>
<organism evidence="2 3">
    <name type="scientific">Agarivorans aestuarii</name>
    <dbReference type="NCBI Taxonomy" id="1563703"/>
    <lineage>
        <taxon>Bacteria</taxon>
        <taxon>Pseudomonadati</taxon>
        <taxon>Pseudomonadota</taxon>
        <taxon>Gammaproteobacteria</taxon>
        <taxon>Alteromonadales</taxon>
        <taxon>Alteromonadaceae</taxon>
        <taxon>Agarivorans</taxon>
    </lineage>
</organism>
<name>A0ABU7G3W1_9ALTE</name>
<keyword evidence="3" id="KW-1185">Reference proteome</keyword>
<sequence length="163" mass="18549">MSKPVQQWFKEYARSHQHPTNKAIHWFMVPAIYFSIVGLLWSVPLPGTNSANSNALCWLNLASLLAIPVHGFYFRLSKPLTLAMALFTLSCFLVCDLITQFSPLALWKVSVFIFVVAWIGQFIGHKIEGAKPSFFGDIQYLLIGPLWLMGFVFDYLGLDYQNK</sequence>
<reference evidence="3" key="1">
    <citation type="submission" date="2023-07" db="EMBL/GenBank/DDBJ databases">
        <title>Draft genome sequence of Agarivorans aestuarii strain ZMCS4, a CAZymes producing bacteria isolated from the marine brown algae Clodostephus spongiosus.</title>
        <authorList>
            <person name="Lorente B."/>
            <person name="Cabral C."/>
            <person name="Frias J."/>
            <person name="Faria J."/>
            <person name="Toubarro D."/>
        </authorList>
    </citation>
    <scope>NUCLEOTIDE SEQUENCE [LARGE SCALE GENOMIC DNA]</scope>
    <source>
        <strain evidence="3">ZMCS4</strain>
    </source>
</reference>
<feature type="transmembrane region" description="Helical" evidence="1">
    <location>
        <begin position="23"/>
        <end position="43"/>
    </location>
</feature>
<keyword evidence="1" id="KW-0812">Transmembrane</keyword>
<dbReference type="InterPro" id="IPR009305">
    <property type="entry name" value="Mpo1-like"/>
</dbReference>
<dbReference type="Proteomes" id="UP001310248">
    <property type="component" value="Unassembled WGS sequence"/>
</dbReference>
<comment type="caution">
    <text evidence="2">The sequence shown here is derived from an EMBL/GenBank/DDBJ whole genome shotgun (WGS) entry which is preliminary data.</text>
</comment>
<reference evidence="2 3" key="2">
    <citation type="submission" date="2023-12" db="EMBL/GenBank/DDBJ databases">
        <authorList>
            <consortium name="Cladostephus spongiosus"/>
            <person name="Lorente B."/>
            <person name="Cabral C."/>
            <person name="Frias J."/>
            <person name="Faria J."/>
            <person name="Toubarro D."/>
        </authorList>
    </citation>
    <scope>NUCLEOTIDE SEQUENCE [LARGE SCALE GENOMIC DNA]</scope>
    <source>
        <strain evidence="2 3">ZMCS4</strain>
    </source>
</reference>
<feature type="transmembrane region" description="Helical" evidence="1">
    <location>
        <begin position="105"/>
        <end position="123"/>
    </location>
</feature>
<accession>A0ABU7G3W1</accession>
<keyword evidence="1" id="KW-1133">Transmembrane helix</keyword>